<keyword evidence="3" id="KW-1185">Reference proteome</keyword>
<accession>A0A4R7K7P4</accession>
<proteinExistence type="predicted"/>
<name>A0A4R7K7P4_9CLOT</name>
<dbReference type="Pfam" id="PF10646">
    <property type="entry name" value="Germane"/>
    <property type="match status" value="1"/>
</dbReference>
<dbReference type="AlphaFoldDB" id="A0A4R7K7P4"/>
<gene>
    <name evidence="2" type="ORF">EDD71_14214</name>
</gene>
<dbReference type="SMART" id="SM00909">
    <property type="entry name" value="Germane"/>
    <property type="match status" value="1"/>
</dbReference>
<feature type="domain" description="GerMN" evidence="1">
    <location>
        <begin position="72"/>
        <end position="160"/>
    </location>
</feature>
<dbReference type="Proteomes" id="UP000295325">
    <property type="component" value="Unassembled WGS sequence"/>
</dbReference>
<evidence type="ECO:0000259" key="1">
    <source>
        <dbReference type="SMART" id="SM00909"/>
    </source>
</evidence>
<protein>
    <submittedName>
        <fullName evidence="2">Sporulation and spore germination protein</fullName>
    </submittedName>
</protein>
<dbReference type="InterPro" id="IPR019606">
    <property type="entry name" value="GerMN"/>
</dbReference>
<reference evidence="2 3" key="1">
    <citation type="submission" date="2019-03" db="EMBL/GenBank/DDBJ databases">
        <title>Genomic Encyclopedia of Type Strains, Phase IV (KMG-IV): sequencing the most valuable type-strain genomes for metagenomic binning, comparative biology and taxonomic classification.</title>
        <authorList>
            <person name="Goeker M."/>
        </authorList>
    </citation>
    <scope>NUCLEOTIDE SEQUENCE [LARGE SCALE GENOMIC DNA]</scope>
    <source>
        <strain evidence="2 3">DSM 24455</strain>
    </source>
</reference>
<organism evidence="2 3">
    <name type="scientific">Fonticella tunisiensis</name>
    <dbReference type="NCBI Taxonomy" id="1096341"/>
    <lineage>
        <taxon>Bacteria</taxon>
        <taxon>Bacillati</taxon>
        <taxon>Bacillota</taxon>
        <taxon>Clostridia</taxon>
        <taxon>Eubacteriales</taxon>
        <taxon>Clostridiaceae</taxon>
        <taxon>Fonticella</taxon>
    </lineage>
</organism>
<evidence type="ECO:0000313" key="2">
    <source>
        <dbReference type="EMBL" id="TDT45994.1"/>
    </source>
</evidence>
<evidence type="ECO:0000313" key="3">
    <source>
        <dbReference type="Proteomes" id="UP000295325"/>
    </source>
</evidence>
<sequence length="296" mass="33904">MRRIAVGILLITLFFTLPGCYKNEKRDENRYSISSITGEQEEMVNIILYFPDSNAEYLIPETRLVKFNKSLENTVIKELLNGPSATDIESPIPEGTRLISIDRKGDRVTLNFSKEFIKNHPGGSTGETMTIFSIVNSLTEIPGIKEVLFKVNGKAYETLAGHMIFNEPFKRNRSLFKRGRNLNPSQVLKKQMELEKQGKWLEAYLLMSDDENNPDRKYYHDYVKEMEEVKGLGFTQQDFVVGGYTIEKGSNRASVKVNFYIEGGDGSKQPGDDLYFNCVNIEEVWMVDWLTSQDMD</sequence>
<dbReference type="OrthoDB" id="9809406at2"/>
<comment type="caution">
    <text evidence="2">The sequence shown here is derived from an EMBL/GenBank/DDBJ whole genome shotgun (WGS) entry which is preliminary data.</text>
</comment>
<dbReference type="EMBL" id="SOAZ01000042">
    <property type="protein sequence ID" value="TDT45994.1"/>
    <property type="molecule type" value="Genomic_DNA"/>
</dbReference>
<dbReference type="RefSeq" id="WP_133629442.1">
    <property type="nucleotide sequence ID" value="NZ_SOAZ01000042.1"/>
</dbReference>